<name>A0A3E0VKH8_9MICO</name>
<keyword evidence="2" id="KW-0479">Metal-binding</keyword>
<dbReference type="GO" id="GO:0016836">
    <property type="term" value="F:hydro-lyase activity"/>
    <property type="evidence" value="ECO:0007669"/>
    <property type="project" value="UniProtKB-ARBA"/>
</dbReference>
<evidence type="ECO:0000256" key="4">
    <source>
        <dbReference type="ARBA" id="ARBA00023014"/>
    </source>
</evidence>
<dbReference type="RefSeq" id="WP_116415847.1">
    <property type="nucleotide sequence ID" value="NZ_NBWZ01000001.1"/>
</dbReference>
<evidence type="ECO:0000313" key="6">
    <source>
        <dbReference type="Proteomes" id="UP000256486"/>
    </source>
</evidence>
<reference evidence="5 6" key="1">
    <citation type="submission" date="2017-04" db="EMBL/GenBank/DDBJ databases">
        <title>Comparative genome analysis of Subtercola boreus.</title>
        <authorList>
            <person name="Cho Y.-J."/>
            <person name="Cho A."/>
            <person name="Kim O.-S."/>
            <person name="Lee J.-I."/>
        </authorList>
    </citation>
    <scope>NUCLEOTIDE SEQUENCE [LARGE SCALE GENOMIC DNA]</scope>
    <source>
        <strain evidence="5 6">K300</strain>
    </source>
</reference>
<protein>
    <submittedName>
        <fullName evidence="5">Benzoyl-CoA reductase</fullName>
    </submittedName>
</protein>
<dbReference type="OrthoDB" id="3175226at2"/>
<comment type="similarity">
    <text evidence="1">Belongs to the FldB/FldC dehydratase alpha/beta subunit family.</text>
</comment>
<dbReference type="GO" id="GO:0046872">
    <property type="term" value="F:metal ion binding"/>
    <property type="evidence" value="ECO:0007669"/>
    <property type="project" value="UniProtKB-KW"/>
</dbReference>
<comment type="caution">
    <text evidence="5">The sequence shown here is derived from an EMBL/GenBank/DDBJ whole genome shotgun (WGS) entry which is preliminary data.</text>
</comment>
<evidence type="ECO:0000256" key="2">
    <source>
        <dbReference type="ARBA" id="ARBA00022723"/>
    </source>
</evidence>
<organism evidence="5 6">
    <name type="scientific">Subtercola boreus</name>
    <dbReference type="NCBI Taxonomy" id="120213"/>
    <lineage>
        <taxon>Bacteria</taxon>
        <taxon>Bacillati</taxon>
        <taxon>Actinomycetota</taxon>
        <taxon>Actinomycetes</taxon>
        <taxon>Micrococcales</taxon>
        <taxon>Microbacteriaceae</taxon>
        <taxon>Subtercola</taxon>
    </lineage>
</organism>
<evidence type="ECO:0000256" key="1">
    <source>
        <dbReference type="ARBA" id="ARBA00005806"/>
    </source>
</evidence>
<dbReference type="Pfam" id="PF06050">
    <property type="entry name" value="HGD-D"/>
    <property type="match status" value="1"/>
</dbReference>
<dbReference type="GO" id="GO:0051536">
    <property type="term" value="F:iron-sulfur cluster binding"/>
    <property type="evidence" value="ECO:0007669"/>
    <property type="project" value="UniProtKB-KW"/>
</dbReference>
<keyword evidence="4" id="KW-0411">Iron-sulfur</keyword>
<keyword evidence="6" id="KW-1185">Reference proteome</keyword>
<dbReference type="PANTHER" id="PTHR30548:SF4">
    <property type="entry name" value="SUBUNIT OF OXYGEN-SENSITIVE 2-HYDROXYISOCAPROYL-COA DEHYDRATASE"/>
    <property type="match status" value="1"/>
</dbReference>
<evidence type="ECO:0000256" key="3">
    <source>
        <dbReference type="ARBA" id="ARBA00023004"/>
    </source>
</evidence>
<gene>
    <name evidence="5" type="ORF">B7R54_15630</name>
</gene>
<evidence type="ECO:0000313" key="5">
    <source>
        <dbReference type="EMBL" id="RFA10472.1"/>
    </source>
</evidence>
<dbReference type="EMBL" id="NBWZ01000001">
    <property type="protein sequence ID" value="RFA10472.1"/>
    <property type="molecule type" value="Genomic_DNA"/>
</dbReference>
<dbReference type="InterPro" id="IPR010327">
    <property type="entry name" value="FldB/FldC_alpha/beta"/>
</dbReference>
<sequence length="463" mass="52455">MTLELPPTRQSLDLSATKFITPEKPDKSNRLASTKAGGKMVAQYWENIFTAKERGKHVVWYNGTALNPIFQAAGLEWCHGEAFSARLAAMHLEGPAQAAGEEYGYIGELCSYARTHLGCAVMTQKGITEKQSGIVGMVDQDELAAKLPSPDFFVNAYAGCSTGQQWDAMTYRVFGKEFPLFNVSLPMIWGNKKDSGYLRGSEWEKTPLYVEEQLKKLIEFIEYQTKTPFDWDALSENMYYIKKASELRLEAMALCAAAPTPATYWDWVASIAPINFLPANQLLVDYFQGVKDEIEQRIRDNVSAVANERYRVYFDGIMNWNKLGFLTRKFAEYDVAVVAGRYTHDSFWQEPDLIDLDRPLLGMAQHYLICPINHGLKIMEELLLKRCDEYGIDGIAFHSTRTCRAMTNPQHILARTAERDRGIKSFFFEGDVADASFYKDESLESGLVAMLESIDQQRSKARV</sequence>
<dbReference type="PANTHER" id="PTHR30548">
    <property type="entry name" value="2-HYDROXYGLUTARYL-COA DEHYDRATASE, D-COMPONENT-RELATED"/>
    <property type="match status" value="1"/>
</dbReference>
<proteinExistence type="inferred from homology"/>
<dbReference type="AlphaFoldDB" id="A0A3E0VKH8"/>
<dbReference type="Gene3D" id="3.40.50.11900">
    <property type="match status" value="1"/>
</dbReference>
<dbReference type="Proteomes" id="UP000256486">
    <property type="component" value="Unassembled WGS sequence"/>
</dbReference>
<keyword evidence="3" id="KW-0408">Iron</keyword>
<accession>A0A3E0VKH8</accession>